<dbReference type="InterPro" id="IPR015421">
    <property type="entry name" value="PyrdxlP-dep_Trfase_major"/>
</dbReference>
<dbReference type="InterPro" id="IPR015424">
    <property type="entry name" value="PyrdxlP-dep_Trfase"/>
</dbReference>
<dbReference type="RefSeq" id="WP_161720882.1">
    <property type="nucleotide sequence ID" value="NZ_JAAAPO010000009.1"/>
</dbReference>
<dbReference type="NCBIfam" id="NF006488">
    <property type="entry name" value="PRK08912.1"/>
    <property type="match status" value="1"/>
</dbReference>
<organism evidence="6 7">
    <name type="scientific">Novosphingobium ovatum</name>
    <dbReference type="NCBI Taxonomy" id="1908523"/>
    <lineage>
        <taxon>Bacteria</taxon>
        <taxon>Pseudomonadati</taxon>
        <taxon>Pseudomonadota</taxon>
        <taxon>Alphaproteobacteria</taxon>
        <taxon>Sphingomonadales</taxon>
        <taxon>Sphingomonadaceae</taxon>
        <taxon>Novosphingobium</taxon>
    </lineage>
</organism>
<dbReference type="CDD" id="cd00609">
    <property type="entry name" value="AAT_like"/>
    <property type="match status" value="1"/>
</dbReference>
<comment type="cofactor">
    <cofactor evidence="1">
        <name>pyridoxal 5'-phosphate</name>
        <dbReference type="ChEBI" id="CHEBI:597326"/>
    </cofactor>
</comment>
<dbReference type="Gene3D" id="3.90.1150.10">
    <property type="entry name" value="Aspartate Aminotransferase, domain 1"/>
    <property type="match status" value="1"/>
</dbReference>
<evidence type="ECO:0000256" key="3">
    <source>
        <dbReference type="ARBA" id="ARBA00022679"/>
    </source>
</evidence>
<dbReference type="PANTHER" id="PTHR43807:SF20">
    <property type="entry name" value="FI04487P"/>
    <property type="match status" value="1"/>
</dbReference>
<evidence type="ECO:0000313" key="6">
    <source>
        <dbReference type="EMBL" id="NBC38148.1"/>
    </source>
</evidence>
<dbReference type="Proteomes" id="UP000753724">
    <property type="component" value="Unassembled WGS sequence"/>
</dbReference>
<comment type="caution">
    <text evidence="6">The sequence shown here is derived from an EMBL/GenBank/DDBJ whole genome shotgun (WGS) entry which is preliminary data.</text>
</comment>
<feature type="domain" description="Aminotransferase class I/classII large" evidence="5">
    <location>
        <begin position="23"/>
        <end position="361"/>
    </location>
</feature>
<keyword evidence="2 6" id="KW-0032">Aminotransferase</keyword>
<reference evidence="7" key="1">
    <citation type="submission" date="2020-01" db="EMBL/GenBank/DDBJ databases">
        <title>Sphingomonas sp. strain CSW-10.</title>
        <authorList>
            <person name="Chen W.-M."/>
        </authorList>
    </citation>
    <scope>NUCLEOTIDE SEQUENCE [LARGE SCALE GENOMIC DNA]</scope>
    <source>
        <strain evidence="7">FSY-8</strain>
    </source>
</reference>
<evidence type="ECO:0000256" key="4">
    <source>
        <dbReference type="ARBA" id="ARBA00022898"/>
    </source>
</evidence>
<dbReference type="PANTHER" id="PTHR43807">
    <property type="entry name" value="FI04487P"/>
    <property type="match status" value="1"/>
</dbReference>
<dbReference type="InterPro" id="IPR004839">
    <property type="entry name" value="Aminotransferase_I/II_large"/>
</dbReference>
<dbReference type="GO" id="GO:0008483">
    <property type="term" value="F:transaminase activity"/>
    <property type="evidence" value="ECO:0007669"/>
    <property type="project" value="UniProtKB-KW"/>
</dbReference>
<dbReference type="InterPro" id="IPR051326">
    <property type="entry name" value="Kynurenine-oxoglutarate_AT"/>
</dbReference>
<evidence type="ECO:0000256" key="2">
    <source>
        <dbReference type="ARBA" id="ARBA00022576"/>
    </source>
</evidence>
<dbReference type="Gene3D" id="3.40.640.10">
    <property type="entry name" value="Type I PLP-dependent aspartate aminotransferase-like (Major domain)"/>
    <property type="match status" value="1"/>
</dbReference>
<name>A0ABW9XHV9_9SPHN</name>
<keyword evidence="3" id="KW-0808">Transferase</keyword>
<evidence type="ECO:0000256" key="1">
    <source>
        <dbReference type="ARBA" id="ARBA00001933"/>
    </source>
</evidence>
<dbReference type="Pfam" id="PF00155">
    <property type="entry name" value="Aminotran_1_2"/>
    <property type="match status" value="1"/>
</dbReference>
<protein>
    <submittedName>
        <fullName evidence="6">Aminotransferase</fullName>
    </submittedName>
</protein>
<sequence>MTPAIPTTIFERMSRAAAAAGAINLGQGYPEMAEPAELIAAAVRGLREHSNQYPPMRGLPGLRQAVADYYAAHQGLSIDPAEVIVTSGATEALAAAILAIVRPGDEVICVQPLYDAYKPLVEWAGGRVVLVSLTPPDWSLPVDALEAAITPNTRAIILNTPNNPTGTMLSHAALSAVGDLCAGHDLTLICDEVWEAMVWEGAEHLSALTIPSLRDRMIKVGSAGKLFSLTGWKLGWVVAAPALAEQVAARHQFLTYTTPTPLQWAVADGLALPRDWHDAHRDRYVPGRRALVDGLRDGGYVVLDNAASWFVTIDLTASGIGLDDETFCTRLIPEAGVAAIPFSAFYAAAPETRYVRLCFAKEAPVIQTATARLAAFRAGLVG</sequence>
<evidence type="ECO:0000259" key="5">
    <source>
        <dbReference type="Pfam" id="PF00155"/>
    </source>
</evidence>
<dbReference type="InterPro" id="IPR015422">
    <property type="entry name" value="PyrdxlP-dep_Trfase_small"/>
</dbReference>
<evidence type="ECO:0000313" key="7">
    <source>
        <dbReference type="Proteomes" id="UP000753724"/>
    </source>
</evidence>
<proteinExistence type="predicted"/>
<gene>
    <name evidence="6" type="ORF">GTZ99_16480</name>
</gene>
<dbReference type="EMBL" id="JAAAPO010000009">
    <property type="protein sequence ID" value="NBC38148.1"/>
    <property type="molecule type" value="Genomic_DNA"/>
</dbReference>
<accession>A0ABW9XHV9</accession>
<keyword evidence="7" id="KW-1185">Reference proteome</keyword>
<keyword evidence="4" id="KW-0663">Pyridoxal phosphate</keyword>
<dbReference type="SUPFAM" id="SSF53383">
    <property type="entry name" value="PLP-dependent transferases"/>
    <property type="match status" value="1"/>
</dbReference>